<dbReference type="InterPro" id="IPR036291">
    <property type="entry name" value="NAD(P)-bd_dom_sf"/>
</dbReference>
<evidence type="ECO:0000259" key="3">
    <source>
        <dbReference type="SMART" id="SM00829"/>
    </source>
</evidence>
<keyword evidence="2" id="KW-0560">Oxidoreductase</keyword>
<dbReference type="InterPro" id="IPR011032">
    <property type="entry name" value="GroES-like_sf"/>
</dbReference>
<dbReference type="SUPFAM" id="SSF51735">
    <property type="entry name" value="NAD(P)-binding Rossmann-fold domains"/>
    <property type="match status" value="1"/>
</dbReference>
<dbReference type="SMART" id="SM00829">
    <property type="entry name" value="PKS_ER"/>
    <property type="match status" value="1"/>
</dbReference>
<dbReference type="Proteomes" id="UP000648801">
    <property type="component" value="Unassembled WGS sequence"/>
</dbReference>
<sequence length="334" mass="36018">MSQQTAKIVRFHQTGGPEVLKLEELPLPEPGPGEVRLRVRAIGLNRAEVMFRKGQYLVDPTFPSGNGYEASGTVEAVGEGVDRAWLGKTASTIPAFPINKYGVYGEVAIVPIYAVAEYPANLTPEEGTSIWMQYLTAWGALVRIGQVAKGDYVLITAASSSVGIAAIEMVKAEGGISIATTRTSAKKDELLALGADHVIVTDEEDLAARVKEITTGKGARIVFDPIAGKGLEALADATAQGGLIIEYGALASDPTPYPLFTALSKQLTIRGYTLFEIAANPEWTARARQYVFDHLANGDFKPRIDQRRFHLSEIVDAHSYMESNQQIGKIVVTV</sequence>
<dbReference type="Pfam" id="PF08240">
    <property type="entry name" value="ADH_N"/>
    <property type="match status" value="1"/>
</dbReference>
<keyword evidence="1" id="KW-0521">NADP</keyword>
<protein>
    <submittedName>
        <fullName evidence="4">Alcohol dehydrogenase</fullName>
    </submittedName>
</protein>
<organism evidence="4 5">
    <name type="scientific">Edaphobacter acidisoli</name>
    <dbReference type="NCBI Taxonomy" id="2040573"/>
    <lineage>
        <taxon>Bacteria</taxon>
        <taxon>Pseudomonadati</taxon>
        <taxon>Acidobacteriota</taxon>
        <taxon>Terriglobia</taxon>
        <taxon>Terriglobales</taxon>
        <taxon>Acidobacteriaceae</taxon>
        <taxon>Edaphobacter</taxon>
    </lineage>
</organism>
<name>A0A916RU67_9BACT</name>
<reference evidence="4" key="1">
    <citation type="journal article" date="2014" name="Int. J. Syst. Evol. Microbiol.">
        <title>Complete genome sequence of Corynebacterium casei LMG S-19264T (=DSM 44701T), isolated from a smear-ripened cheese.</title>
        <authorList>
            <consortium name="US DOE Joint Genome Institute (JGI-PGF)"/>
            <person name="Walter F."/>
            <person name="Albersmeier A."/>
            <person name="Kalinowski J."/>
            <person name="Ruckert C."/>
        </authorList>
    </citation>
    <scope>NUCLEOTIDE SEQUENCE</scope>
    <source>
        <strain evidence="4">CGMCC 1.15447</strain>
    </source>
</reference>
<dbReference type="InterPro" id="IPR013149">
    <property type="entry name" value="ADH-like_C"/>
</dbReference>
<dbReference type="PANTHER" id="PTHR48106">
    <property type="entry name" value="QUINONE OXIDOREDUCTASE PIG3-RELATED"/>
    <property type="match status" value="1"/>
</dbReference>
<dbReference type="Gene3D" id="3.90.180.10">
    <property type="entry name" value="Medium-chain alcohol dehydrogenases, catalytic domain"/>
    <property type="match status" value="1"/>
</dbReference>
<dbReference type="InterPro" id="IPR020843">
    <property type="entry name" value="ER"/>
</dbReference>
<gene>
    <name evidence="4" type="ORF">GCM10011507_22700</name>
</gene>
<dbReference type="RefSeq" id="WP_188759371.1">
    <property type="nucleotide sequence ID" value="NZ_BMJB01000001.1"/>
</dbReference>
<evidence type="ECO:0000313" key="4">
    <source>
        <dbReference type="EMBL" id="GGA70592.1"/>
    </source>
</evidence>
<dbReference type="Pfam" id="PF00107">
    <property type="entry name" value="ADH_zinc_N"/>
    <property type="match status" value="1"/>
</dbReference>
<accession>A0A916RU67</accession>
<dbReference type="GO" id="GO:0016651">
    <property type="term" value="F:oxidoreductase activity, acting on NAD(P)H"/>
    <property type="evidence" value="ECO:0007669"/>
    <property type="project" value="TreeGrafter"/>
</dbReference>
<dbReference type="PANTHER" id="PTHR48106:SF5">
    <property type="entry name" value="ZINC-CONTAINING ALCOHOL DEHYDROGENASE"/>
    <property type="match status" value="1"/>
</dbReference>
<dbReference type="AlphaFoldDB" id="A0A916RU67"/>
<proteinExistence type="predicted"/>
<feature type="domain" description="Enoyl reductase (ER)" evidence="3">
    <location>
        <begin position="15"/>
        <end position="332"/>
    </location>
</feature>
<dbReference type="Gene3D" id="3.40.50.720">
    <property type="entry name" value="NAD(P)-binding Rossmann-like Domain"/>
    <property type="match status" value="1"/>
</dbReference>
<dbReference type="EMBL" id="BMJB01000001">
    <property type="protein sequence ID" value="GGA70592.1"/>
    <property type="molecule type" value="Genomic_DNA"/>
</dbReference>
<comment type="caution">
    <text evidence="4">The sequence shown here is derived from an EMBL/GenBank/DDBJ whole genome shotgun (WGS) entry which is preliminary data.</text>
</comment>
<dbReference type="CDD" id="cd08268">
    <property type="entry name" value="MDR2"/>
    <property type="match status" value="1"/>
</dbReference>
<evidence type="ECO:0000313" key="5">
    <source>
        <dbReference type="Proteomes" id="UP000648801"/>
    </source>
</evidence>
<evidence type="ECO:0000256" key="1">
    <source>
        <dbReference type="ARBA" id="ARBA00022857"/>
    </source>
</evidence>
<dbReference type="SUPFAM" id="SSF50129">
    <property type="entry name" value="GroES-like"/>
    <property type="match status" value="1"/>
</dbReference>
<evidence type="ECO:0000256" key="2">
    <source>
        <dbReference type="ARBA" id="ARBA00023002"/>
    </source>
</evidence>
<keyword evidence="5" id="KW-1185">Reference proteome</keyword>
<dbReference type="InterPro" id="IPR013154">
    <property type="entry name" value="ADH-like_N"/>
</dbReference>
<dbReference type="GO" id="GO:0070402">
    <property type="term" value="F:NADPH binding"/>
    <property type="evidence" value="ECO:0007669"/>
    <property type="project" value="TreeGrafter"/>
</dbReference>
<reference evidence="4" key="2">
    <citation type="submission" date="2020-09" db="EMBL/GenBank/DDBJ databases">
        <authorList>
            <person name="Sun Q."/>
            <person name="Zhou Y."/>
        </authorList>
    </citation>
    <scope>NUCLEOTIDE SEQUENCE</scope>
    <source>
        <strain evidence="4">CGMCC 1.15447</strain>
    </source>
</reference>